<evidence type="ECO:0000313" key="4">
    <source>
        <dbReference type="EMBL" id="ALS34723.1"/>
    </source>
</evidence>
<dbReference type="InterPro" id="IPR011010">
    <property type="entry name" value="DNA_brk_join_enz"/>
</dbReference>
<dbReference type="PATRIC" id="fig|1315283.4.peg.3314"/>
<reference evidence="4 5" key="1">
    <citation type="submission" date="2015-03" db="EMBL/GenBank/DDBJ databases">
        <authorList>
            <person name="Murphy D."/>
        </authorList>
    </citation>
    <scope>NUCLEOTIDE SEQUENCE [LARGE SCALE GENOMIC DNA]</scope>
    <source>
        <strain evidence="4 5">KMM 520</strain>
    </source>
</reference>
<dbReference type="InterPro" id="IPR050808">
    <property type="entry name" value="Phage_Integrase"/>
</dbReference>
<accession>A0A0U2NKJ5</accession>
<dbReference type="Gene3D" id="1.10.443.10">
    <property type="entry name" value="Intergrase catalytic core"/>
    <property type="match status" value="1"/>
</dbReference>
<sequence>MKKSLSTLTKAQYTKAKLEWKQLKSPFSMQHINRCVILASQIIFFEEKEKSKQEVKKQDTKRLSKYEAQHNLRLIFTLSGTVSFYSAFPKSSGIANTKLGEAPELTIAKARKLTEQMKYGVLNNHNIKTVFDAYEQSLIERHNTAPTKFAASSLRTYQCRIKKLRHHFPLKRAFQSLTAGELEKIIDSIIQAESNNQAIELFAQIRRVWRFAKNKFNSGNNPAADIDDFYVSDRVESPRPCQAYTDLDSIVELWINLASAPNIHQKNAARFMILTGIRPINIPQMKWGWLNSIDFPTLITFPASVVGVRGEMKNQKEYKLPLTKAMRAIILEQRAWMENALPNCNPTHIFLQPRDLRKPFAKRSLDKVIKDYSPVDAVKGDQRNIVMKGSAGAFCTMCRSFFKSNTKAIMVDNGYHFRHAEELTRLALHHLRKDDDPNGLNYDRSEELFGTSTKLKFNVFKIHEASILKRAKELESQQLRLTGMQSKQAKNLKENNEKKALRDRIKAHLVHKGSYVHFINQPLGDTGRVAKDLILTEEGRAVVERYLSDQEAKAKNN</sequence>
<evidence type="ECO:0000313" key="5">
    <source>
        <dbReference type="Proteomes" id="UP000065261"/>
    </source>
</evidence>
<evidence type="ECO:0000256" key="2">
    <source>
        <dbReference type="ARBA" id="ARBA00022908"/>
    </source>
</evidence>
<dbReference type="GO" id="GO:0003677">
    <property type="term" value="F:DNA binding"/>
    <property type="evidence" value="ECO:0007669"/>
    <property type="project" value="InterPro"/>
</dbReference>
<comment type="similarity">
    <text evidence="1">Belongs to the 'phage' integrase family.</text>
</comment>
<dbReference type="Proteomes" id="UP000065261">
    <property type="component" value="Chromosome II"/>
</dbReference>
<keyword evidence="3" id="KW-0233">DNA recombination</keyword>
<dbReference type="EMBL" id="CP011035">
    <property type="protein sequence ID" value="ALS34723.1"/>
    <property type="molecule type" value="Genomic_DNA"/>
</dbReference>
<evidence type="ECO:0008006" key="6">
    <source>
        <dbReference type="Google" id="ProtNLM"/>
    </source>
</evidence>
<dbReference type="KEGG" id="ptn:PTRA_b0205"/>
<dbReference type="PANTHER" id="PTHR30629:SF2">
    <property type="entry name" value="PROPHAGE INTEGRASE INTS-RELATED"/>
    <property type="match status" value="1"/>
</dbReference>
<dbReference type="InterPro" id="IPR013762">
    <property type="entry name" value="Integrase-like_cat_sf"/>
</dbReference>
<keyword evidence="2" id="KW-0229">DNA integration</keyword>
<dbReference type="AlphaFoldDB" id="A0A0U2NKJ5"/>
<dbReference type="RefSeq" id="WP_058374762.1">
    <property type="nucleotide sequence ID" value="NZ_CP011035.1"/>
</dbReference>
<protein>
    <recommendedName>
        <fullName evidence="6">Tyr recombinase domain-containing protein</fullName>
    </recommendedName>
</protein>
<dbReference type="GO" id="GO:0006310">
    <property type="term" value="P:DNA recombination"/>
    <property type="evidence" value="ECO:0007669"/>
    <property type="project" value="UniProtKB-KW"/>
</dbReference>
<dbReference type="OrthoDB" id="6627195at2"/>
<dbReference type="PANTHER" id="PTHR30629">
    <property type="entry name" value="PROPHAGE INTEGRASE"/>
    <property type="match status" value="1"/>
</dbReference>
<dbReference type="SUPFAM" id="SSF56349">
    <property type="entry name" value="DNA breaking-rejoining enzymes"/>
    <property type="match status" value="1"/>
</dbReference>
<dbReference type="GO" id="GO:0015074">
    <property type="term" value="P:DNA integration"/>
    <property type="evidence" value="ECO:0007669"/>
    <property type="project" value="UniProtKB-KW"/>
</dbReference>
<organism evidence="4">
    <name type="scientific">Pseudoalteromonas translucida KMM 520</name>
    <dbReference type="NCBI Taxonomy" id="1315283"/>
    <lineage>
        <taxon>Bacteria</taxon>
        <taxon>Pseudomonadati</taxon>
        <taxon>Pseudomonadota</taxon>
        <taxon>Gammaproteobacteria</taxon>
        <taxon>Alteromonadales</taxon>
        <taxon>Pseudoalteromonadaceae</taxon>
        <taxon>Pseudoalteromonas</taxon>
    </lineage>
</organism>
<gene>
    <name evidence="4" type="ORF">PTRA_b0205</name>
</gene>
<evidence type="ECO:0000256" key="1">
    <source>
        <dbReference type="ARBA" id="ARBA00008857"/>
    </source>
</evidence>
<name>A0A0U2NKJ5_9GAMM</name>
<evidence type="ECO:0000256" key="3">
    <source>
        <dbReference type="ARBA" id="ARBA00023172"/>
    </source>
</evidence>
<proteinExistence type="inferred from homology"/>